<dbReference type="STRING" id="504805.SAMN05421505_14733"/>
<dbReference type="AlphaFoldDB" id="A0A1G8K4Z7"/>
<name>A0A1G8K4Z7_9ACTN</name>
<reference evidence="2 3" key="1">
    <citation type="submission" date="2016-10" db="EMBL/GenBank/DDBJ databases">
        <authorList>
            <person name="de Groot N.N."/>
        </authorList>
    </citation>
    <scope>NUCLEOTIDE SEQUENCE [LARGE SCALE GENOMIC DNA]</scope>
    <source>
        <strain evidence="2 3">CPCC 201354</strain>
    </source>
</reference>
<dbReference type="Proteomes" id="UP000198923">
    <property type="component" value="Unassembled WGS sequence"/>
</dbReference>
<organism evidence="2 3">
    <name type="scientific">Sinosporangium album</name>
    <dbReference type="NCBI Taxonomy" id="504805"/>
    <lineage>
        <taxon>Bacteria</taxon>
        <taxon>Bacillati</taxon>
        <taxon>Actinomycetota</taxon>
        <taxon>Actinomycetes</taxon>
        <taxon>Streptosporangiales</taxon>
        <taxon>Streptosporangiaceae</taxon>
        <taxon>Sinosporangium</taxon>
    </lineage>
</organism>
<protein>
    <submittedName>
        <fullName evidence="2">Uncharacterized protein</fullName>
    </submittedName>
</protein>
<keyword evidence="1" id="KW-0472">Membrane</keyword>
<evidence type="ECO:0000256" key="1">
    <source>
        <dbReference type="SAM" id="Phobius"/>
    </source>
</evidence>
<accession>A0A1G8K4Z7</accession>
<gene>
    <name evidence="2" type="ORF">SAMN05421505_14733</name>
</gene>
<proteinExistence type="predicted"/>
<keyword evidence="3" id="KW-1185">Reference proteome</keyword>
<evidence type="ECO:0000313" key="3">
    <source>
        <dbReference type="Proteomes" id="UP000198923"/>
    </source>
</evidence>
<sequence>MDGLYSPVFWLVYVLGTAGTSVFMLSRPCPQPVVAIEVLLV</sequence>
<evidence type="ECO:0000313" key="2">
    <source>
        <dbReference type="EMBL" id="SDI38501.1"/>
    </source>
</evidence>
<keyword evidence="1" id="KW-0812">Transmembrane</keyword>
<feature type="transmembrane region" description="Helical" evidence="1">
    <location>
        <begin position="6"/>
        <end position="25"/>
    </location>
</feature>
<keyword evidence="1" id="KW-1133">Transmembrane helix</keyword>
<dbReference type="EMBL" id="FNCN01000047">
    <property type="protein sequence ID" value="SDI38501.1"/>
    <property type="molecule type" value="Genomic_DNA"/>
</dbReference>